<dbReference type="RefSeq" id="WP_254101031.1">
    <property type="nucleotide sequence ID" value="NZ_JANATA010000015.1"/>
</dbReference>
<dbReference type="PANTHER" id="PTHR42722:SF1">
    <property type="entry name" value="VALINE DEHYDROGENASE"/>
    <property type="match status" value="1"/>
</dbReference>
<comment type="similarity">
    <text evidence="2">Belongs to the Glu/Leu/Phe/Val dehydrogenases family.</text>
</comment>
<comment type="caution">
    <text evidence="10">The sequence shown here is derived from an EMBL/GenBank/DDBJ whole genome shotgun (WGS) entry which is preliminary data.</text>
</comment>
<dbReference type="PRINTS" id="PR00082">
    <property type="entry name" value="GLFDHDRGNASE"/>
</dbReference>
<comment type="function">
    <text evidence="1">Catalyzes the reversible oxidative deamination of glutamate to alpha-ketoglutarate and ammonia.</text>
</comment>
<evidence type="ECO:0000256" key="6">
    <source>
        <dbReference type="ARBA" id="ARBA00023163"/>
    </source>
</evidence>
<feature type="binding site" evidence="8">
    <location>
        <begin position="184"/>
        <end position="189"/>
    </location>
    <ligand>
        <name>NAD(+)</name>
        <dbReference type="ChEBI" id="CHEBI:57540"/>
    </ligand>
</feature>
<dbReference type="InterPro" id="IPR033524">
    <property type="entry name" value="Glu/Leu/Phe/Val_DH_AS"/>
</dbReference>
<dbReference type="InterPro" id="IPR006140">
    <property type="entry name" value="D-isomer_DH_NAD-bd"/>
</dbReference>
<evidence type="ECO:0000313" key="10">
    <source>
        <dbReference type="EMBL" id="MCP3429088.1"/>
    </source>
</evidence>
<dbReference type="PROSITE" id="PS00074">
    <property type="entry name" value="GLFV_DEHYDROGENASE"/>
    <property type="match status" value="1"/>
</dbReference>
<dbReference type="Proteomes" id="UP001165413">
    <property type="component" value="Unassembled WGS sequence"/>
</dbReference>
<dbReference type="SMART" id="SM00839">
    <property type="entry name" value="ELFV_dehydrog"/>
    <property type="match status" value="1"/>
</dbReference>
<keyword evidence="4" id="KW-0805">Transcription regulation</keyword>
<dbReference type="Gene3D" id="3.40.50.10860">
    <property type="entry name" value="Leucine Dehydrogenase, chain A, domain 1"/>
    <property type="match status" value="1"/>
</dbReference>
<evidence type="ECO:0000256" key="8">
    <source>
        <dbReference type="PIRSR" id="PIRSR000188-2"/>
    </source>
</evidence>
<evidence type="ECO:0000256" key="3">
    <source>
        <dbReference type="ARBA" id="ARBA00023002"/>
    </source>
</evidence>
<reference evidence="10" key="1">
    <citation type="submission" date="2022-07" db="EMBL/GenBank/DDBJ databases">
        <title>Characterization of the Novel Bacterium Alteromonas immobilis LMIT006 and Alteromonas gregis LMIT007.</title>
        <authorList>
            <person name="Lin X."/>
        </authorList>
    </citation>
    <scope>NUCLEOTIDE SEQUENCE</scope>
    <source>
        <strain evidence="10">LMIT007</strain>
    </source>
</reference>
<dbReference type="GO" id="GO:0016639">
    <property type="term" value="F:oxidoreductase activity, acting on the CH-NH2 group of donors, NAD or NADP as acceptor"/>
    <property type="evidence" value="ECO:0007669"/>
    <property type="project" value="InterPro"/>
</dbReference>
<dbReference type="InterPro" id="IPR006096">
    <property type="entry name" value="Glu/Leu/Phe/Val/Trp_DH_C"/>
</dbReference>
<evidence type="ECO:0000256" key="7">
    <source>
        <dbReference type="PIRSR" id="PIRSR000188-1"/>
    </source>
</evidence>
<dbReference type="GO" id="GO:0051287">
    <property type="term" value="F:NAD binding"/>
    <property type="evidence" value="ECO:0007669"/>
    <property type="project" value="InterPro"/>
</dbReference>
<proteinExistence type="inferred from homology"/>
<keyword evidence="6" id="KW-0804">Transcription</keyword>
<dbReference type="SUPFAM" id="SSF51735">
    <property type="entry name" value="NAD(P)-binding Rossmann-fold domains"/>
    <property type="match status" value="1"/>
</dbReference>
<keyword evidence="8" id="KW-0547">Nucleotide-binding</keyword>
<keyword evidence="5 8" id="KW-0520">NAD</keyword>
<evidence type="ECO:0000256" key="5">
    <source>
        <dbReference type="ARBA" id="ARBA00023027"/>
    </source>
</evidence>
<dbReference type="InterPro" id="IPR016211">
    <property type="entry name" value="Glu/Phe/Leu/Val/Trp_DH_bac/arc"/>
</dbReference>
<protein>
    <submittedName>
        <fullName evidence="10">Amino acid dehydrogenase</fullName>
    </submittedName>
</protein>
<feature type="domain" description="Sox C-terminal" evidence="9">
    <location>
        <begin position="1"/>
        <end position="73"/>
    </location>
</feature>
<dbReference type="PIRSF" id="PIRSF000188">
    <property type="entry name" value="Phe_leu_dh"/>
    <property type="match status" value="1"/>
</dbReference>
<gene>
    <name evidence="10" type="ORF">NLF92_09045</name>
</gene>
<evidence type="ECO:0000313" key="11">
    <source>
        <dbReference type="Proteomes" id="UP001165413"/>
    </source>
</evidence>
<evidence type="ECO:0000256" key="1">
    <source>
        <dbReference type="ARBA" id="ARBA00003868"/>
    </source>
</evidence>
<dbReference type="PANTHER" id="PTHR42722">
    <property type="entry name" value="LEUCINE DEHYDROGENASE"/>
    <property type="match status" value="1"/>
</dbReference>
<dbReference type="InterPro" id="IPR036291">
    <property type="entry name" value="NAD(P)-bd_dom_sf"/>
</dbReference>
<keyword evidence="11" id="KW-1185">Reference proteome</keyword>
<dbReference type="AlphaFoldDB" id="A0AA41X426"/>
<organism evidence="10 11">
    <name type="scientific">Opacimonas viscosa</name>
    <dbReference type="NCBI Taxonomy" id="2961944"/>
    <lineage>
        <taxon>Bacteria</taxon>
        <taxon>Pseudomonadati</taxon>
        <taxon>Pseudomonadota</taxon>
        <taxon>Gammaproteobacteria</taxon>
        <taxon>Alteromonadales</taxon>
        <taxon>Alteromonadaceae</taxon>
        <taxon>Opacimonas</taxon>
    </lineage>
</organism>
<dbReference type="Pfam" id="PF02826">
    <property type="entry name" value="2-Hacid_dh_C"/>
    <property type="match status" value="1"/>
</dbReference>
<name>A0AA41X426_9ALTE</name>
<dbReference type="CDD" id="cd01075">
    <property type="entry name" value="NAD_bind_Leu_Phe_Val_DH"/>
    <property type="match status" value="1"/>
</dbReference>
<dbReference type="EMBL" id="JANATA010000015">
    <property type="protein sequence ID" value="MCP3429088.1"/>
    <property type="molecule type" value="Genomic_DNA"/>
</dbReference>
<evidence type="ECO:0000256" key="4">
    <source>
        <dbReference type="ARBA" id="ARBA00023015"/>
    </source>
</evidence>
<dbReference type="PROSITE" id="PS51516">
    <property type="entry name" value="SOX_C"/>
    <property type="match status" value="1"/>
</dbReference>
<sequence length="349" mass="36941">MSVFDHKEFDQHENVAFINDEVTGLRAIIAVHNTALGPSLGGCRMYPYADSAAALTDVLRLAKGMTYKAALANLPQGGGKSVIIADPRADKTPELMRKMGSFVDSLQGQYIVAEDSGIAVQDIKYMAENTAYAGGLSAHFNYLGESADGNPSPATAYGVYVGMAAAVAFRLGKSLADVTVAIQGLGQVGYRLAEHLHAAGAKLIVADTYQPNVDRAITELGAKAVAIADIHKVAAEVFSPCAMGASINSDTIHEIQAVVIAGAANNQLASDDFGEVLLARDILYAPDYVINAAGIIDLYHQSIKSTPEQLKAHIESIGDTLTDIFKRSQAENQATNMIANLLAEAKFKK</sequence>
<dbReference type="InterPro" id="IPR046346">
    <property type="entry name" value="Aminoacid_DH-like_N_sf"/>
</dbReference>
<dbReference type="Pfam" id="PF02812">
    <property type="entry name" value="ELFV_dehydrog_N"/>
    <property type="match status" value="1"/>
</dbReference>
<evidence type="ECO:0000256" key="2">
    <source>
        <dbReference type="ARBA" id="ARBA00006382"/>
    </source>
</evidence>
<dbReference type="Gene3D" id="3.40.50.720">
    <property type="entry name" value="NAD(P)-binding Rossmann-like Domain"/>
    <property type="match status" value="1"/>
</dbReference>
<keyword evidence="3" id="KW-0560">Oxidoreductase</keyword>
<dbReference type="GO" id="GO:0006520">
    <property type="term" value="P:amino acid metabolic process"/>
    <property type="evidence" value="ECO:0007669"/>
    <property type="project" value="InterPro"/>
</dbReference>
<dbReference type="InterPro" id="IPR006095">
    <property type="entry name" value="Glu/Leu/Phe/Val/Trp_DH"/>
</dbReference>
<feature type="active site" description="Proton donor/acceptor" evidence="7">
    <location>
        <position position="80"/>
    </location>
</feature>
<accession>A0AA41X426</accession>
<dbReference type="InterPro" id="IPR006097">
    <property type="entry name" value="Glu/Leu/Phe/Val/Trp_DH_dimer"/>
</dbReference>
<dbReference type="InterPro" id="IPR021934">
    <property type="entry name" value="Sox_C"/>
</dbReference>
<evidence type="ECO:0000259" key="9">
    <source>
        <dbReference type="PROSITE" id="PS51516"/>
    </source>
</evidence>
<dbReference type="SUPFAM" id="SSF53223">
    <property type="entry name" value="Aminoacid dehydrogenase-like, N-terminal domain"/>
    <property type="match status" value="1"/>
</dbReference>